<dbReference type="EMBL" id="CP071250">
    <property type="protein sequence ID" value="UUF07957.1"/>
    <property type="molecule type" value="Genomic_DNA"/>
</dbReference>
<gene>
    <name evidence="1" type="ORF">J0J70_10085</name>
</gene>
<evidence type="ECO:0000313" key="2">
    <source>
        <dbReference type="Proteomes" id="UP001058072"/>
    </source>
</evidence>
<dbReference type="RefSeq" id="WP_212724624.1">
    <property type="nucleotide sequence ID" value="NZ_CP071250.1"/>
</dbReference>
<proteinExistence type="predicted"/>
<dbReference type="Pfam" id="PF07751">
    <property type="entry name" value="Abi_2"/>
    <property type="match status" value="1"/>
</dbReference>
<dbReference type="Proteomes" id="UP001058072">
    <property type="component" value="Chromosome"/>
</dbReference>
<dbReference type="AlphaFoldDB" id="A0A9Q9CQ76"/>
<sequence length="326" mass="38335">MATKVKSIDGLMRHLRDTHNIDIKGSIQKQKLRNIGYYHGYKGYRYFKTPNNQFLYTDFNQVLAVNEFDMELKALFYPKIMFIETAIKNYTLEVILDCIGTDSFNDVYSKLLTHYNSFPIASKDYKFELKQRLELQNKIYSSLSRNYNTKLVIQHYYHQDRNVPIWAIFEVITLGEFGKFIHCLNQNTRKLISTSIGLNQGYDTDSKLTESIIYLLRDLRNAVAHNDIIFDTRFKTGQVKKTLVHALSNDCKVQDINFNTITDYVILISFILKQLGVSKTEISKMISDFDNLKEEFRQKIPYNIYSKIIHTDTNNKLLELRNYIKS</sequence>
<name>A0A9Q9CQ76_9FIRM</name>
<dbReference type="InterPro" id="IPR011664">
    <property type="entry name" value="Abi_system_AbiD/AbiF-like"/>
</dbReference>
<evidence type="ECO:0000313" key="1">
    <source>
        <dbReference type="EMBL" id="UUF07957.1"/>
    </source>
</evidence>
<organism evidence="1 2">
    <name type="scientific">Turicibacter bilis</name>
    <dbReference type="NCBI Taxonomy" id="2735723"/>
    <lineage>
        <taxon>Bacteria</taxon>
        <taxon>Bacillati</taxon>
        <taxon>Bacillota</taxon>
        <taxon>Erysipelotrichia</taxon>
        <taxon>Erysipelotrichales</taxon>
        <taxon>Turicibacteraceae</taxon>
        <taxon>Turicibacter</taxon>
    </lineage>
</organism>
<accession>A0A9Q9CQ76</accession>
<protein>
    <submittedName>
        <fullName evidence="1">Abi family protein</fullName>
    </submittedName>
</protein>
<reference evidence="1" key="1">
    <citation type="submission" date="2021-03" db="EMBL/GenBank/DDBJ databases">
        <title>Comparative Genomics and Metabolomics in the genus Turicibacter.</title>
        <authorList>
            <person name="Maki J."/>
            <person name="Looft T."/>
        </authorList>
    </citation>
    <scope>NUCLEOTIDE SEQUENCE</scope>
    <source>
        <strain evidence="1">ISU324</strain>
    </source>
</reference>